<evidence type="ECO:0000313" key="8">
    <source>
        <dbReference type="EMBL" id="KUK85154.1"/>
    </source>
</evidence>
<dbReference type="InterPro" id="IPR014039">
    <property type="entry name" value="Transl_elong_EFTs/EF1B_dimer"/>
</dbReference>
<proteinExistence type="inferred from homology"/>
<feature type="region of interest" description="Involved in Mg(2+) ion dislocation from EF-Tu" evidence="5">
    <location>
        <begin position="82"/>
        <end position="85"/>
    </location>
</feature>
<keyword evidence="3 5" id="KW-0251">Elongation factor</keyword>
<evidence type="ECO:0000256" key="1">
    <source>
        <dbReference type="ARBA" id="ARBA00005532"/>
    </source>
</evidence>
<dbReference type="HAMAP" id="MF_00050">
    <property type="entry name" value="EF_Ts"/>
    <property type="match status" value="1"/>
</dbReference>
<name>A0A101HYK5_9BACT</name>
<evidence type="ECO:0000313" key="10">
    <source>
        <dbReference type="Proteomes" id="UP000264215"/>
    </source>
</evidence>
<dbReference type="InterPro" id="IPR009060">
    <property type="entry name" value="UBA-like_sf"/>
</dbReference>
<dbReference type="InterPro" id="IPR001816">
    <property type="entry name" value="Transl_elong_EFTs/EF1B"/>
</dbReference>
<dbReference type="GO" id="GO:0005737">
    <property type="term" value="C:cytoplasm"/>
    <property type="evidence" value="ECO:0007669"/>
    <property type="project" value="UniProtKB-SubCell"/>
</dbReference>
<dbReference type="EMBL" id="DQBS01000156">
    <property type="protein sequence ID" value="HCO70275.1"/>
    <property type="molecule type" value="Genomic_DNA"/>
</dbReference>
<evidence type="ECO:0000259" key="6">
    <source>
        <dbReference type="Pfam" id="PF00889"/>
    </source>
</evidence>
<comment type="caution">
    <text evidence="8">The sequence shown here is derived from an EMBL/GenBank/DDBJ whole genome shotgun (WGS) entry which is preliminary data.</text>
</comment>
<keyword evidence="4 5" id="KW-0648">Protein biosynthesis</keyword>
<dbReference type="FunFam" id="1.10.8.10:FF:000001">
    <property type="entry name" value="Elongation factor Ts"/>
    <property type="match status" value="1"/>
</dbReference>
<gene>
    <name evidence="5 7" type="primary">tsf</name>
    <name evidence="7" type="ORF">DIT26_06840</name>
    <name evidence="8" type="ORF">XE02_1562</name>
</gene>
<evidence type="ECO:0000313" key="9">
    <source>
        <dbReference type="Proteomes" id="UP000055014"/>
    </source>
</evidence>
<organism evidence="8 9">
    <name type="scientific">Mesotoga infera</name>
    <dbReference type="NCBI Taxonomy" id="1236046"/>
    <lineage>
        <taxon>Bacteria</taxon>
        <taxon>Thermotogati</taxon>
        <taxon>Thermotogota</taxon>
        <taxon>Thermotogae</taxon>
        <taxon>Kosmotogales</taxon>
        <taxon>Kosmotogaceae</taxon>
        <taxon>Mesotoga</taxon>
    </lineage>
</organism>
<dbReference type="Gene3D" id="3.30.479.20">
    <property type="entry name" value="Elongation factor Ts, dimerisation domain"/>
    <property type="match status" value="1"/>
</dbReference>
<dbReference type="NCBIfam" id="TIGR00116">
    <property type="entry name" value="tsf"/>
    <property type="match status" value="1"/>
</dbReference>
<dbReference type="PATRIC" id="fig|1236046.5.peg.1795"/>
<protein>
    <recommendedName>
        <fullName evidence="2 5">Elongation factor Ts</fullName>
        <shortName evidence="5">EF-Ts</shortName>
    </recommendedName>
</protein>
<evidence type="ECO:0000256" key="4">
    <source>
        <dbReference type="ARBA" id="ARBA00022917"/>
    </source>
</evidence>
<reference evidence="7 10" key="3">
    <citation type="journal article" date="2018" name="Nat. Biotechnol.">
        <title>A standardized bacterial taxonomy based on genome phylogeny substantially revises the tree of life.</title>
        <authorList>
            <person name="Parks D.H."/>
            <person name="Chuvochina M."/>
            <person name="Waite D.W."/>
            <person name="Rinke C."/>
            <person name="Skarshewski A."/>
            <person name="Chaumeil P.A."/>
            <person name="Hugenholtz P."/>
        </authorList>
    </citation>
    <scope>NUCLEOTIDE SEQUENCE [LARGE SCALE GENOMIC DNA]</scope>
    <source>
        <strain evidence="7">UBA9905</strain>
    </source>
</reference>
<dbReference type="Gene3D" id="1.10.8.10">
    <property type="entry name" value="DNA helicase RuvA subunit, C-terminal domain"/>
    <property type="match status" value="1"/>
</dbReference>
<reference evidence="8" key="1">
    <citation type="journal article" date="2015" name="MBio">
        <title>Genome-resolved metagenomic analysis reveals roles for candidate phyla and other microbial community members in biogeochemical transformations in oil reservoirs.</title>
        <authorList>
            <person name="Hu P."/>
            <person name="Tom L."/>
            <person name="Singh A."/>
            <person name="Thomas B.C."/>
            <person name="Baker B.J."/>
            <person name="Piceno Y.M."/>
            <person name="Andersen G.L."/>
            <person name="Banfield J.F."/>
        </authorList>
    </citation>
    <scope>NUCLEOTIDE SEQUENCE [LARGE SCALE GENOMIC DNA]</scope>
    <source>
        <strain evidence="8">46_70</strain>
    </source>
</reference>
<evidence type="ECO:0000313" key="7">
    <source>
        <dbReference type="EMBL" id="HCO70275.1"/>
    </source>
</evidence>
<comment type="subcellular location">
    <subcellularLocation>
        <location evidence="5">Cytoplasm</location>
    </subcellularLocation>
</comment>
<dbReference type="SUPFAM" id="SSF54713">
    <property type="entry name" value="Elongation factor Ts (EF-Ts), dimerisation domain"/>
    <property type="match status" value="1"/>
</dbReference>
<dbReference type="CDD" id="cd14275">
    <property type="entry name" value="UBA_EF-Ts"/>
    <property type="match status" value="1"/>
</dbReference>
<dbReference type="PANTHER" id="PTHR11741:SF0">
    <property type="entry name" value="ELONGATION FACTOR TS, MITOCHONDRIAL"/>
    <property type="match status" value="1"/>
</dbReference>
<dbReference type="FunFam" id="1.10.286.20:FF:000001">
    <property type="entry name" value="Elongation factor Ts"/>
    <property type="match status" value="1"/>
</dbReference>
<evidence type="ECO:0000256" key="3">
    <source>
        <dbReference type="ARBA" id="ARBA00022768"/>
    </source>
</evidence>
<dbReference type="Proteomes" id="UP000264215">
    <property type="component" value="Unassembled WGS sequence"/>
</dbReference>
<reference evidence="9" key="2">
    <citation type="journal article" date="2015" name="MBio">
        <title>Genome-Resolved Metagenomic Analysis Reveals Roles for Candidate Phyla and Other Microbial Community Members in Biogeochemical Transformations in Oil Reservoirs.</title>
        <authorList>
            <person name="Hu P."/>
            <person name="Tom L."/>
            <person name="Singh A."/>
            <person name="Thomas B.C."/>
            <person name="Baker B.J."/>
            <person name="Piceno Y.M."/>
            <person name="Andersen G.L."/>
            <person name="Banfield J.F."/>
        </authorList>
    </citation>
    <scope>NUCLEOTIDE SEQUENCE [LARGE SCALE GENOMIC DNA]</scope>
</reference>
<keyword evidence="5" id="KW-0963">Cytoplasm</keyword>
<evidence type="ECO:0000256" key="2">
    <source>
        <dbReference type="ARBA" id="ARBA00016956"/>
    </source>
</evidence>
<comment type="function">
    <text evidence="5">Associates with the EF-Tu.GDP complex and induces the exchange of GDP to GTP. It remains bound to the aminoacyl-tRNA.EF-Tu.GTP complex up to the GTP hydrolysis stage on the ribosome.</text>
</comment>
<dbReference type="AlphaFoldDB" id="A0A101HYK5"/>
<dbReference type="Pfam" id="PF00889">
    <property type="entry name" value="EF_TS"/>
    <property type="match status" value="1"/>
</dbReference>
<comment type="similarity">
    <text evidence="1 5">Belongs to the EF-Ts family.</text>
</comment>
<dbReference type="PROSITE" id="PS01126">
    <property type="entry name" value="EF_TS_1"/>
    <property type="match status" value="1"/>
</dbReference>
<dbReference type="Gene3D" id="1.10.286.20">
    <property type="match status" value="1"/>
</dbReference>
<accession>A0A101HYK5</accession>
<dbReference type="InterPro" id="IPR018101">
    <property type="entry name" value="Transl_elong_Ts_CS"/>
</dbReference>
<dbReference type="GO" id="GO:0003746">
    <property type="term" value="F:translation elongation factor activity"/>
    <property type="evidence" value="ECO:0007669"/>
    <property type="project" value="UniProtKB-UniRule"/>
</dbReference>
<dbReference type="InterPro" id="IPR036402">
    <property type="entry name" value="EF-Ts_dimer_sf"/>
</dbReference>
<dbReference type="PANTHER" id="PTHR11741">
    <property type="entry name" value="ELONGATION FACTOR TS"/>
    <property type="match status" value="1"/>
</dbReference>
<dbReference type="EMBL" id="LGGW01000220">
    <property type="protein sequence ID" value="KUK85154.1"/>
    <property type="molecule type" value="Genomic_DNA"/>
</dbReference>
<dbReference type="Proteomes" id="UP000055014">
    <property type="component" value="Unassembled WGS sequence"/>
</dbReference>
<dbReference type="SUPFAM" id="SSF46934">
    <property type="entry name" value="UBA-like"/>
    <property type="match status" value="1"/>
</dbReference>
<feature type="domain" description="Translation elongation factor EFTs/EF1B dimerisation" evidence="6">
    <location>
        <begin position="52"/>
        <end position="198"/>
    </location>
</feature>
<evidence type="ECO:0000256" key="5">
    <source>
        <dbReference type="HAMAP-Rule" id="MF_00050"/>
    </source>
</evidence>
<sequence>MANITSDMVKKLRDATQAGMMDCKRALVETDGDFDQAKDYLRKKGILKADKVSGRETAEGLVYSYIHHNGKLGVLLELNCITDFVARMEEFKELAHKIALQLAAMGARFISREHVPQEVIDKEKEIYAEQMKDSGKPANIIERIVESKLESFYKDNCLLEQEYVFENEKTINDLLVELIAKTGENIKVSRFVRWQVGESEN</sequence>